<evidence type="ECO:0000313" key="2">
    <source>
        <dbReference type="Proteomes" id="UP000020938"/>
    </source>
</evidence>
<gene>
    <name evidence="1" type="ORF">M123_3951</name>
</gene>
<name>A0A016CJW6_BACFG</name>
<sequence length="68" mass="7816">MVQDIANLVPLLIEKGGIYNVCDSYQLSFRELEIVICKQLDKKRPISIPYCLLKVWPFLVIVLGKIPQ</sequence>
<accession>A0A016CJW6</accession>
<evidence type="ECO:0000313" key="1">
    <source>
        <dbReference type="EMBL" id="EXZ71659.1"/>
    </source>
</evidence>
<proteinExistence type="predicted"/>
<reference evidence="1 2" key="1">
    <citation type="submission" date="2014-02" db="EMBL/GenBank/DDBJ databases">
        <authorList>
            <person name="Sears C."/>
            <person name="Carroll K."/>
            <person name="Sack B.R."/>
            <person name="Qadri F."/>
            <person name="Myers L.L."/>
            <person name="Chung G.-T."/>
            <person name="Escheverria P."/>
            <person name="Fraser C.M."/>
            <person name="Sadzewicz L."/>
            <person name="Shefchek K.A."/>
            <person name="Tallon L."/>
            <person name="Das S.P."/>
            <person name="Daugherty S."/>
            <person name="Mongodin E.F."/>
        </authorList>
    </citation>
    <scope>NUCLEOTIDE SEQUENCE [LARGE SCALE GENOMIC DNA]</scope>
    <source>
        <strain evidence="1 2">3976T8</strain>
    </source>
</reference>
<dbReference type="Proteomes" id="UP000020938">
    <property type="component" value="Unassembled WGS sequence"/>
</dbReference>
<dbReference type="Gene3D" id="3.40.50.720">
    <property type="entry name" value="NAD(P)-binding Rossmann-like Domain"/>
    <property type="match status" value="1"/>
</dbReference>
<organism evidence="1 2">
    <name type="scientific">Bacteroides fragilis str. 3976T8</name>
    <dbReference type="NCBI Taxonomy" id="1339314"/>
    <lineage>
        <taxon>Bacteria</taxon>
        <taxon>Pseudomonadati</taxon>
        <taxon>Bacteroidota</taxon>
        <taxon>Bacteroidia</taxon>
        <taxon>Bacteroidales</taxon>
        <taxon>Bacteroidaceae</taxon>
        <taxon>Bacteroides</taxon>
    </lineage>
</organism>
<dbReference type="EMBL" id="JGDS01000064">
    <property type="protein sequence ID" value="EXZ71659.1"/>
    <property type="molecule type" value="Genomic_DNA"/>
</dbReference>
<comment type="caution">
    <text evidence="1">The sequence shown here is derived from an EMBL/GenBank/DDBJ whole genome shotgun (WGS) entry which is preliminary data.</text>
</comment>
<dbReference type="PATRIC" id="fig|1339314.3.peg.4101"/>
<protein>
    <submittedName>
        <fullName evidence="1">NAD dependent epimerase/dehydratase domain protein</fullName>
    </submittedName>
</protein>
<dbReference type="AlphaFoldDB" id="A0A016CJW6"/>